<evidence type="ECO:0000256" key="3">
    <source>
        <dbReference type="ARBA" id="ARBA00022692"/>
    </source>
</evidence>
<feature type="domain" description="Major facilitator superfamily (MFS) profile" evidence="7">
    <location>
        <begin position="66"/>
        <end position="484"/>
    </location>
</feature>
<accession>A0ABR3ZTB4</accession>
<feature type="transmembrane region" description="Helical" evidence="6">
    <location>
        <begin position="457"/>
        <end position="477"/>
    </location>
</feature>
<feature type="transmembrane region" description="Helical" evidence="6">
    <location>
        <begin position="157"/>
        <end position="180"/>
    </location>
</feature>
<keyword evidence="2" id="KW-0813">Transport</keyword>
<keyword evidence="3 6" id="KW-0812">Transmembrane</keyword>
<feature type="transmembrane region" description="Helical" evidence="6">
    <location>
        <begin position="192"/>
        <end position="214"/>
    </location>
</feature>
<evidence type="ECO:0000313" key="9">
    <source>
        <dbReference type="Proteomes" id="UP001590950"/>
    </source>
</evidence>
<dbReference type="Proteomes" id="UP001590950">
    <property type="component" value="Unassembled WGS sequence"/>
</dbReference>
<feature type="transmembrane region" description="Helical" evidence="6">
    <location>
        <begin position="335"/>
        <end position="357"/>
    </location>
</feature>
<keyword evidence="4 6" id="KW-1133">Transmembrane helix</keyword>
<feature type="transmembrane region" description="Helical" evidence="6">
    <location>
        <begin position="104"/>
        <end position="125"/>
    </location>
</feature>
<dbReference type="InterPro" id="IPR036259">
    <property type="entry name" value="MFS_trans_sf"/>
</dbReference>
<dbReference type="PANTHER" id="PTHR43791:SF5">
    <property type="entry name" value="MAJOR FACILITATOR SUPERFAMILY (MFS) PROFILE DOMAIN-CONTAINING PROTEIN"/>
    <property type="match status" value="1"/>
</dbReference>
<sequence>MAEEKIWNRKHKEDLNDKPLAQKMIWNGHHGENSNDKTPPYGLPYEVIEIDSALDRRITRKFDTHIVPWLFGLWLLAFIDRSNIGNARIDGLSTDLKLNGDRFNIALTVFYVPYILIDVPSNWVVKHVGAGYYLPGLLIGWGVVSTCMGAVKTYGDLIAARFFLGLCEGGLLGGMVLYLSMFYRRHEMLFRLGLFYCAAPLSGAFGGLLATGLAQIRFHGYNRWPWIFFVEGAISVLFGMLTICFLPHTPMQAKCLTEEEKVAAVARMKLDAHGASNKSNVESERFAWRWVRMAVFNWNTVLLSLNFFAIITPIYSFSLFLPTIIRSLGYSSVKAQLFTVPPNMGGFFMVIIGTYVSDKIKMRGPIMIVGCLLAIIGYIMLLVPARPIVHYGGTFFIAAGVFPSSPAVMAWLANNLAPHYVRATGTGLQIAIANCAAFIATFTYLQRDAPHYIAGHSINLGFLVLSIILSTTIMFYAKWENSKRARGDRDHRLAEGDQGMLGYRHPYFRYTK</sequence>
<feature type="transmembrane region" description="Helical" evidence="6">
    <location>
        <begin position="226"/>
        <end position="246"/>
    </location>
</feature>
<dbReference type="InterPro" id="IPR011701">
    <property type="entry name" value="MFS"/>
</dbReference>
<feature type="transmembrane region" description="Helical" evidence="6">
    <location>
        <begin position="295"/>
        <end position="315"/>
    </location>
</feature>
<feature type="transmembrane region" description="Helical" evidence="6">
    <location>
        <begin position="425"/>
        <end position="445"/>
    </location>
</feature>
<evidence type="ECO:0000256" key="1">
    <source>
        <dbReference type="ARBA" id="ARBA00004141"/>
    </source>
</evidence>
<name>A0ABR3ZTB4_9LECA</name>
<comment type="caution">
    <text evidence="8">The sequence shown here is derived from an EMBL/GenBank/DDBJ whole genome shotgun (WGS) entry which is preliminary data.</text>
</comment>
<evidence type="ECO:0000256" key="4">
    <source>
        <dbReference type="ARBA" id="ARBA00022989"/>
    </source>
</evidence>
<proteinExistence type="predicted"/>
<evidence type="ECO:0000256" key="2">
    <source>
        <dbReference type="ARBA" id="ARBA00022448"/>
    </source>
</evidence>
<dbReference type="InterPro" id="IPR020846">
    <property type="entry name" value="MFS_dom"/>
</dbReference>
<dbReference type="EMBL" id="JBEFKJ010000054">
    <property type="protein sequence ID" value="KAL2036702.1"/>
    <property type="molecule type" value="Genomic_DNA"/>
</dbReference>
<feature type="transmembrane region" description="Helical" evidence="6">
    <location>
        <begin position="364"/>
        <end position="383"/>
    </location>
</feature>
<comment type="subcellular location">
    <subcellularLocation>
        <location evidence="1">Membrane</location>
        <topology evidence="1">Multi-pass membrane protein</topology>
    </subcellularLocation>
</comment>
<reference evidence="8 9" key="1">
    <citation type="submission" date="2024-09" db="EMBL/GenBank/DDBJ databases">
        <title>Rethinking Asexuality: The Enigmatic Case of Functional Sexual Genes in Lepraria (Stereocaulaceae).</title>
        <authorList>
            <person name="Doellman M."/>
            <person name="Sun Y."/>
            <person name="Barcenas-Pena A."/>
            <person name="Lumbsch H.T."/>
            <person name="Grewe F."/>
        </authorList>
    </citation>
    <scope>NUCLEOTIDE SEQUENCE [LARGE SCALE GENOMIC DNA]</scope>
    <source>
        <strain evidence="8 9">Mercado 3170</strain>
    </source>
</reference>
<dbReference type="PANTHER" id="PTHR43791">
    <property type="entry name" value="PERMEASE-RELATED"/>
    <property type="match status" value="1"/>
</dbReference>
<feature type="transmembrane region" description="Helical" evidence="6">
    <location>
        <begin position="132"/>
        <end position="151"/>
    </location>
</feature>
<evidence type="ECO:0000259" key="7">
    <source>
        <dbReference type="PROSITE" id="PS50850"/>
    </source>
</evidence>
<evidence type="ECO:0000256" key="6">
    <source>
        <dbReference type="SAM" id="Phobius"/>
    </source>
</evidence>
<protein>
    <recommendedName>
        <fullName evidence="7">Major facilitator superfamily (MFS) profile domain-containing protein</fullName>
    </recommendedName>
</protein>
<dbReference type="Gene3D" id="1.20.1250.20">
    <property type="entry name" value="MFS general substrate transporter like domains"/>
    <property type="match status" value="2"/>
</dbReference>
<dbReference type="SUPFAM" id="SSF103473">
    <property type="entry name" value="MFS general substrate transporter"/>
    <property type="match status" value="1"/>
</dbReference>
<evidence type="ECO:0000313" key="8">
    <source>
        <dbReference type="EMBL" id="KAL2036702.1"/>
    </source>
</evidence>
<feature type="transmembrane region" description="Helical" evidence="6">
    <location>
        <begin position="66"/>
        <end position="84"/>
    </location>
</feature>
<evidence type="ECO:0000256" key="5">
    <source>
        <dbReference type="ARBA" id="ARBA00023136"/>
    </source>
</evidence>
<keyword evidence="5 6" id="KW-0472">Membrane</keyword>
<dbReference type="PROSITE" id="PS50850">
    <property type="entry name" value="MFS"/>
    <property type="match status" value="1"/>
</dbReference>
<feature type="transmembrane region" description="Helical" evidence="6">
    <location>
        <begin position="389"/>
        <end position="413"/>
    </location>
</feature>
<organism evidence="8 9">
    <name type="scientific">Stereocaulon virgatum</name>
    <dbReference type="NCBI Taxonomy" id="373712"/>
    <lineage>
        <taxon>Eukaryota</taxon>
        <taxon>Fungi</taxon>
        <taxon>Dikarya</taxon>
        <taxon>Ascomycota</taxon>
        <taxon>Pezizomycotina</taxon>
        <taxon>Lecanoromycetes</taxon>
        <taxon>OSLEUM clade</taxon>
        <taxon>Lecanoromycetidae</taxon>
        <taxon>Lecanorales</taxon>
        <taxon>Lecanorineae</taxon>
        <taxon>Stereocaulaceae</taxon>
        <taxon>Stereocaulon</taxon>
    </lineage>
</organism>
<dbReference type="Pfam" id="PF07690">
    <property type="entry name" value="MFS_1"/>
    <property type="match status" value="1"/>
</dbReference>
<gene>
    <name evidence="8" type="ORF">N7G274_010574</name>
</gene>
<keyword evidence="9" id="KW-1185">Reference proteome</keyword>